<feature type="compositionally biased region" description="Basic and acidic residues" evidence="1">
    <location>
        <begin position="31"/>
        <end position="75"/>
    </location>
</feature>
<proteinExistence type="predicted"/>
<organism evidence="2 3">
    <name type="scientific">Hibiscus sabdariffa</name>
    <name type="common">roselle</name>
    <dbReference type="NCBI Taxonomy" id="183260"/>
    <lineage>
        <taxon>Eukaryota</taxon>
        <taxon>Viridiplantae</taxon>
        <taxon>Streptophyta</taxon>
        <taxon>Embryophyta</taxon>
        <taxon>Tracheophyta</taxon>
        <taxon>Spermatophyta</taxon>
        <taxon>Magnoliopsida</taxon>
        <taxon>eudicotyledons</taxon>
        <taxon>Gunneridae</taxon>
        <taxon>Pentapetalae</taxon>
        <taxon>rosids</taxon>
        <taxon>malvids</taxon>
        <taxon>Malvales</taxon>
        <taxon>Malvaceae</taxon>
        <taxon>Malvoideae</taxon>
        <taxon>Hibiscus</taxon>
    </lineage>
</organism>
<sequence>MEWLISKVLGYEYYRPPGFGDAPEDQWTSVKKSEVMGKSVKKPEVMGKSVKKPEVMGKSVKKPEVMGKSDKKRPV</sequence>
<evidence type="ECO:0000313" key="2">
    <source>
        <dbReference type="EMBL" id="KAK8527043.1"/>
    </source>
</evidence>
<feature type="region of interest" description="Disordered" evidence="1">
    <location>
        <begin position="24"/>
        <end position="75"/>
    </location>
</feature>
<comment type="caution">
    <text evidence="2">The sequence shown here is derived from an EMBL/GenBank/DDBJ whole genome shotgun (WGS) entry which is preliminary data.</text>
</comment>
<evidence type="ECO:0000256" key="1">
    <source>
        <dbReference type="SAM" id="MobiDB-lite"/>
    </source>
</evidence>
<dbReference type="Proteomes" id="UP001472677">
    <property type="component" value="Unassembled WGS sequence"/>
</dbReference>
<evidence type="ECO:0000313" key="3">
    <source>
        <dbReference type="Proteomes" id="UP001472677"/>
    </source>
</evidence>
<name>A0ABR2CZX7_9ROSI</name>
<gene>
    <name evidence="2" type="ORF">V6N12_054271</name>
</gene>
<reference evidence="2 3" key="1">
    <citation type="journal article" date="2024" name="G3 (Bethesda)">
        <title>Genome assembly of Hibiscus sabdariffa L. provides insights into metabolisms of medicinal natural products.</title>
        <authorList>
            <person name="Kim T."/>
        </authorList>
    </citation>
    <scope>NUCLEOTIDE SEQUENCE [LARGE SCALE GENOMIC DNA]</scope>
    <source>
        <strain evidence="2">TK-2024</strain>
        <tissue evidence="2">Old leaves</tissue>
    </source>
</reference>
<keyword evidence="3" id="KW-1185">Reference proteome</keyword>
<protein>
    <submittedName>
        <fullName evidence="2">Uncharacterized protein</fullName>
    </submittedName>
</protein>
<dbReference type="EMBL" id="JBBPBM010000038">
    <property type="protein sequence ID" value="KAK8527043.1"/>
    <property type="molecule type" value="Genomic_DNA"/>
</dbReference>
<accession>A0ABR2CZX7</accession>